<dbReference type="RefSeq" id="WP_173269295.1">
    <property type="nucleotide sequence ID" value="NZ_AP021889.1"/>
</dbReference>
<reference evidence="3" key="1">
    <citation type="submission" date="2019-11" db="EMBL/GenBank/DDBJ databases">
        <title>Isolation and characterization of two novel species in the genus Thiomicrorhabdus.</title>
        <authorList>
            <person name="Mochizuki J."/>
            <person name="Kojima H."/>
            <person name="Fukui M."/>
        </authorList>
    </citation>
    <scope>NUCLEOTIDE SEQUENCE [LARGE SCALE GENOMIC DNA]</scope>
    <source>
        <strain evidence="3">aks77</strain>
    </source>
</reference>
<evidence type="ECO:0000313" key="3">
    <source>
        <dbReference type="Proteomes" id="UP000501726"/>
    </source>
</evidence>
<evidence type="ECO:0000313" key="2">
    <source>
        <dbReference type="EMBL" id="BBP44745.1"/>
    </source>
</evidence>
<dbReference type="Proteomes" id="UP000501726">
    <property type="component" value="Chromosome"/>
</dbReference>
<dbReference type="AlphaFoldDB" id="A0A6F8PRK2"/>
<sequence length="1092" mass="110959">MAIQVGTVKSITGVVKAIDPETGVERILTAGSPVFQGERIETMNASSLLIDMKNGELVTLGSTTILILNDDVVPANAASDEAAVPKGTLDAMLAAGQLNIDNLDLNELEATAAGEEGSANEGGVTIARLGLEGSVTSGFDTNGLGGGVAQVAEDAILLGGGSFTPPDSNNTPPNAIITDNGSRLIGLVGADQAQGNTGTGSLSQAGILDLGGLLSISGSLNTESSASSPLFGGQGNTLLELGALDVVNYQPKKEFIAEDKEDEIQQTEMSIDNGVGQDLLGLSKVIGNNEFDAPENDSTHNYDVSDDGQTVTVSRKDGRPMTEDEANAAMSNVEIKDTSVLGSLLSSGVIIGGTYGLSVTDAGGLNASTLQRQFLDVNLLQNGTNDGLGGLVDVPLLNVLDPVTGMLDDALGNTDEQLLNTVGDVLDTVDSVTDVLDPVLTPVGDILNEVGNLVTGLTDSLGKQTPLGDPMLGETLADGLNQGLQPLVDAGSITEGLLDGLNVDPGLGLTDNLLGGEPDEEITAGLVDDIVDQVTDVVDDLTAGLGLPTDTENLDDGLNAVTTDVDDLLNGDQDLQQVLGSLLGGEPDEAIKQGSADQVVDGVTDVVDDLTAGLGLPTDTENLDDGLNAVTTDVDDLLNGDQDLQQVLGSLLGGEPDEAIKQGSADQVVDGVTDVVDDLTAGLGLPTDTENLDDGLNAVTTDVDDLLNGDQDLQQVLGSLLGGEPDEAIKQGSADQVVDGVTDVVDDLTAGLGLPTDTENLDDGLNAVTTDVDDLLQGEQELQQVLGSLLGGEPGAEITQGSADQVVDGVTDVVDDLTAGLGLPTDTENLDDGLNAVTTDVDDLLQGEQELLQVVGSLLGGEPGAEITQGSADQVVDGATDVVDDLTAGLGLPTDSENLDDGLNAVTTDVDDLLQGEQELLQVVGSLLGGEPGAEITQGSADQVVDGATDVVDDLTAGLGLPTDTENLDDGLNAVTTDVDDLLQGEQSLDEAIGSLLGGNSDQGTAGSVDQLVDGVTDLIGDDGLGLVDDNSLDDLFNDTTTIVSDLLGGTAPQVENESSNGDNNTSVSNDLLSLNLVTDLGDNINNLLGGF</sequence>
<feature type="region of interest" description="Disordered" evidence="1">
    <location>
        <begin position="293"/>
        <end position="319"/>
    </location>
</feature>
<keyword evidence="3" id="KW-1185">Reference proteome</keyword>
<proteinExistence type="predicted"/>
<protein>
    <recommendedName>
        <fullName evidence="4">Retention module-containing protein</fullName>
    </recommendedName>
</protein>
<organism evidence="2 3">
    <name type="scientific">Thiosulfatimonas sediminis</name>
    <dbReference type="NCBI Taxonomy" id="2675054"/>
    <lineage>
        <taxon>Bacteria</taxon>
        <taxon>Pseudomonadati</taxon>
        <taxon>Pseudomonadota</taxon>
        <taxon>Gammaproteobacteria</taxon>
        <taxon>Thiotrichales</taxon>
        <taxon>Piscirickettsiaceae</taxon>
        <taxon>Thiosulfatimonas</taxon>
    </lineage>
</organism>
<evidence type="ECO:0000256" key="1">
    <source>
        <dbReference type="SAM" id="MobiDB-lite"/>
    </source>
</evidence>
<dbReference type="EMBL" id="AP021889">
    <property type="protein sequence ID" value="BBP44745.1"/>
    <property type="molecule type" value="Genomic_DNA"/>
</dbReference>
<evidence type="ECO:0008006" key="4">
    <source>
        <dbReference type="Google" id="ProtNLM"/>
    </source>
</evidence>
<name>A0A6F8PRK2_9GAMM</name>
<dbReference type="InterPro" id="IPR047777">
    <property type="entry name" value="LapA-like_RM"/>
</dbReference>
<dbReference type="NCBIfam" id="NF033682">
    <property type="entry name" value="retention_LapA"/>
    <property type="match status" value="1"/>
</dbReference>
<accession>A0A6F8PRK2</accession>
<feature type="compositionally biased region" description="Polar residues" evidence="1">
    <location>
        <begin position="299"/>
        <end position="313"/>
    </location>
</feature>
<gene>
    <name evidence="2" type="ORF">THMIRHAS_01180</name>
</gene>
<dbReference type="KEGG" id="tse:THMIRHAS_01180"/>